<dbReference type="Proteomes" id="UP000198976">
    <property type="component" value="Chromosome I"/>
</dbReference>
<feature type="region of interest" description="Disordered" evidence="1">
    <location>
        <begin position="63"/>
        <end position="112"/>
    </location>
</feature>
<dbReference type="RefSeq" id="WP_070726651.1">
    <property type="nucleotide sequence ID" value="NZ_LT629792.1"/>
</dbReference>
<protein>
    <recommendedName>
        <fullName evidence="4">DNA primase</fullName>
    </recommendedName>
</protein>
<proteinExistence type="predicted"/>
<evidence type="ECO:0008006" key="4">
    <source>
        <dbReference type="Google" id="ProtNLM"/>
    </source>
</evidence>
<keyword evidence="3" id="KW-1185">Reference proteome</keyword>
<evidence type="ECO:0000313" key="2">
    <source>
        <dbReference type="EMBL" id="SDT93342.1"/>
    </source>
</evidence>
<sequence length="112" mass="12851">MTQDPRDALNLLIAAFEHHFDVVQGGTAASDAVISQAEERLRDAFFTYDDVLFTRFDAELPFDILDEDDDDDDDDDYEDDGDDEDDDDDSFDGFDDDEYDQIDLDDDNDEDD</sequence>
<accession>A0ABY0V780</accession>
<evidence type="ECO:0000256" key="1">
    <source>
        <dbReference type="SAM" id="MobiDB-lite"/>
    </source>
</evidence>
<gene>
    <name evidence="2" type="ORF">SAMN04489714_1020</name>
</gene>
<organism evidence="2 3">
    <name type="scientific">Schaalia radingae</name>
    <dbReference type="NCBI Taxonomy" id="131110"/>
    <lineage>
        <taxon>Bacteria</taxon>
        <taxon>Bacillati</taxon>
        <taxon>Actinomycetota</taxon>
        <taxon>Actinomycetes</taxon>
        <taxon>Actinomycetales</taxon>
        <taxon>Actinomycetaceae</taxon>
        <taxon>Schaalia</taxon>
    </lineage>
</organism>
<name>A0ABY0V780_9ACTO</name>
<reference evidence="2 3" key="1">
    <citation type="submission" date="2016-10" db="EMBL/GenBank/DDBJ databases">
        <authorList>
            <person name="Varghese N."/>
            <person name="Submissions S."/>
        </authorList>
    </citation>
    <scope>NUCLEOTIDE SEQUENCE [LARGE SCALE GENOMIC DNA]</scope>
    <source>
        <strain evidence="2 3">DSM 9169</strain>
    </source>
</reference>
<feature type="compositionally biased region" description="Acidic residues" evidence="1">
    <location>
        <begin position="64"/>
        <end position="112"/>
    </location>
</feature>
<dbReference type="EMBL" id="LT629792">
    <property type="protein sequence ID" value="SDT93342.1"/>
    <property type="molecule type" value="Genomic_DNA"/>
</dbReference>
<evidence type="ECO:0000313" key="3">
    <source>
        <dbReference type="Proteomes" id="UP000198976"/>
    </source>
</evidence>